<proteinExistence type="predicted"/>
<name>X0U1W1_9ZZZZ</name>
<comment type="caution">
    <text evidence="1">The sequence shown here is derived from an EMBL/GenBank/DDBJ whole genome shotgun (WGS) entry which is preliminary data.</text>
</comment>
<organism evidence="1">
    <name type="scientific">marine sediment metagenome</name>
    <dbReference type="NCBI Taxonomy" id="412755"/>
    <lineage>
        <taxon>unclassified sequences</taxon>
        <taxon>metagenomes</taxon>
        <taxon>ecological metagenomes</taxon>
    </lineage>
</organism>
<gene>
    <name evidence="1" type="ORF">S01H1_45228</name>
</gene>
<feature type="non-terminal residue" evidence="1">
    <location>
        <position position="1"/>
    </location>
</feature>
<protein>
    <submittedName>
        <fullName evidence="1">Uncharacterized protein</fullName>
    </submittedName>
</protein>
<sequence length="97" mass="10494">GYRKPPVWTGAWLPPSKRAFGQPVGFFVHSDVVLAGSNATYTTVRIAFGIVMDVELTGNLELRRVVIQPMIWTDPGVGTDPNAPSTSGMVGRIVLVR</sequence>
<reference evidence="1" key="1">
    <citation type="journal article" date="2014" name="Front. Microbiol.">
        <title>High frequency of phylogenetically diverse reductive dehalogenase-homologous genes in deep subseafloor sedimentary metagenomes.</title>
        <authorList>
            <person name="Kawai M."/>
            <person name="Futagami T."/>
            <person name="Toyoda A."/>
            <person name="Takaki Y."/>
            <person name="Nishi S."/>
            <person name="Hori S."/>
            <person name="Arai W."/>
            <person name="Tsubouchi T."/>
            <person name="Morono Y."/>
            <person name="Uchiyama I."/>
            <person name="Ito T."/>
            <person name="Fujiyama A."/>
            <person name="Inagaki F."/>
            <person name="Takami H."/>
        </authorList>
    </citation>
    <scope>NUCLEOTIDE SEQUENCE</scope>
    <source>
        <strain evidence="1">Expedition CK06-06</strain>
    </source>
</reference>
<evidence type="ECO:0000313" key="1">
    <source>
        <dbReference type="EMBL" id="GAF99778.1"/>
    </source>
</evidence>
<dbReference type="AlphaFoldDB" id="X0U1W1"/>
<dbReference type="EMBL" id="BARS01028884">
    <property type="protein sequence ID" value="GAF99778.1"/>
    <property type="molecule type" value="Genomic_DNA"/>
</dbReference>
<accession>X0U1W1</accession>